<organism evidence="1 4">
    <name type="scientific">Hydrogenophaga crassostreae</name>
    <dbReference type="NCBI Taxonomy" id="1763535"/>
    <lineage>
        <taxon>Bacteria</taxon>
        <taxon>Pseudomonadati</taxon>
        <taxon>Pseudomonadota</taxon>
        <taxon>Betaproteobacteria</taxon>
        <taxon>Burkholderiales</taxon>
        <taxon>Comamonadaceae</taxon>
        <taxon>Hydrogenophaga</taxon>
    </lineage>
</organism>
<evidence type="ECO:0000313" key="4">
    <source>
        <dbReference type="Proteomes" id="UP000185680"/>
    </source>
</evidence>
<dbReference type="STRING" id="1763535.LPB072_14445"/>
<reference evidence="1 4" key="2">
    <citation type="submission" date="2016-10" db="EMBL/GenBank/DDBJ databases">
        <title>Hydorgenophaga sp. LPB0072 isolated from gastropod.</title>
        <authorList>
            <person name="Kim E."/>
            <person name="Yi H."/>
        </authorList>
    </citation>
    <scope>NUCLEOTIDE SEQUENCE [LARGE SCALE GENOMIC DNA]</scope>
    <source>
        <strain evidence="1 4">LPB0072</strain>
    </source>
</reference>
<dbReference type="KEGG" id="hyl:LPB072_14445"/>
<evidence type="ECO:0000313" key="2">
    <source>
        <dbReference type="EMBL" id="OAD44177.1"/>
    </source>
</evidence>
<gene>
    <name evidence="1" type="ORF">LPB072_14445</name>
    <name evidence="2" type="ORF">LPB72_01370</name>
</gene>
<protein>
    <submittedName>
        <fullName evidence="1">Carnitine dehydratase</fullName>
    </submittedName>
</protein>
<dbReference type="Proteomes" id="UP000185680">
    <property type="component" value="Chromosome"/>
</dbReference>
<dbReference type="PANTHER" id="PTHR48228:SF5">
    <property type="entry name" value="ALPHA-METHYLACYL-COA RACEMASE"/>
    <property type="match status" value="1"/>
</dbReference>
<reference evidence="2 3" key="1">
    <citation type="submission" date="2016-02" db="EMBL/GenBank/DDBJ databases">
        <title>Draft genome sequence of Hydrogenophaga sp. LPB0072.</title>
        <authorList>
            <person name="Shin S.-K."/>
            <person name="Yi H."/>
        </authorList>
    </citation>
    <scope>NUCLEOTIDE SEQUENCE [LARGE SCALE GENOMIC DNA]</scope>
    <source>
        <strain evidence="2 3">LPB0072</strain>
    </source>
</reference>
<dbReference type="GO" id="GO:0003824">
    <property type="term" value="F:catalytic activity"/>
    <property type="evidence" value="ECO:0007669"/>
    <property type="project" value="InterPro"/>
</dbReference>
<name>A0A162PE74_9BURK</name>
<evidence type="ECO:0000313" key="1">
    <source>
        <dbReference type="EMBL" id="AOW13862.1"/>
    </source>
</evidence>
<evidence type="ECO:0000313" key="3">
    <source>
        <dbReference type="Proteomes" id="UP000185657"/>
    </source>
</evidence>
<sequence length="837" mass="92785">MATSDASLLPLRNVKVVDFGQYMAGPAVAMILADLGATVVHIDPPGGPLWQSPANATLNRNKLTVTIDLKSPEGLEQALALIEEADILVENFRPGVMARLGIDLTGLRASRPELITLSIPGFASNDELRCDWRAFESVINAQSGVFTDMGLNRVLMGINPSFSPLPLASAYGTMLAASAVVLALQARERTGLGDQVEVPLASAVMEGLSYNSIKVDNYPERYKTQREKEIERRRTEGLPMNLSYDDLQELLDPFYRSYKCKDGRMFYVVCPSHKHHAKRCLQALGLYDELVAEGLTEEEDTYRPVSEWAHEVSLGVYPLPKAWADRISARMKEVFMTRTAKEWERIFGRGNFPGAPHRWLQEWINDDHAETAGLMVEVHDPEFGPMTQPGPMVWLEESGAAMVSPRARRNVTFEQALKALVAIETKLPRVRQKNARDGWLDGVRILDLCNVIAGPHSVAYLSRFGAKVIKLDPAKPFYDCWNTVIFGMSHMREKRSVLTDITQPEGRAILDELVKNSDVIVWNAPDRQVRAMGLDEESLKKLNPDAIFCKLDCFSGPLPGPRSGYLGYDDLVQATTGIMTRFGGSMDTPEEHAHVGTIDVMCGFGGSLGIAAALYQKLKTGRAGRPRTSLSALSNLAQLPFCYDYVRRGLFDEPAGREVVGYDALSRFYYTSSDRFVLLSAYEVDLPRFEKVEGLEGLSQVPKEERAAFLAQAFMNARAVDWVERLQAADIGAAICENIESIRVYNSRPADGKPGTDQGSYAFSVYADHPSGHTVTQLDPFAIRPQRGKIYALQPAEKYGASTRAVLKELGKTDEEIEALLRTGVVSESWSEQYLPD</sequence>
<dbReference type="EMBL" id="LVWD01000001">
    <property type="protein sequence ID" value="OAD44177.1"/>
    <property type="molecule type" value="Genomic_DNA"/>
</dbReference>
<dbReference type="AlphaFoldDB" id="A0A162PE74"/>
<dbReference type="InterPro" id="IPR050509">
    <property type="entry name" value="CoA-transferase_III"/>
</dbReference>
<dbReference type="InterPro" id="IPR023606">
    <property type="entry name" value="CoA-Trfase_III_dom_1_sf"/>
</dbReference>
<keyword evidence="3" id="KW-1185">Reference proteome</keyword>
<dbReference type="RefSeq" id="WP_066084480.1">
    <property type="nucleotide sequence ID" value="NZ_CP017476.1"/>
</dbReference>
<accession>A0A162PE74</accession>
<dbReference type="OrthoDB" id="5294844at2"/>
<dbReference type="EMBL" id="CP017476">
    <property type="protein sequence ID" value="AOW13862.1"/>
    <property type="molecule type" value="Genomic_DNA"/>
</dbReference>
<dbReference type="PANTHER" id="PTHR48228">
    <property type="entry name" value="SUCCINYL-COA--D-CITRAMALATE COA-TRANSFERASE"/>
    <property type="match status" value="1"/>
</dbReference>
<proteinExistence type="predicted"/>
<dbReference type="SUPFAM" id="SSF89796">
    <property type="entry name" value="CoA-transferase family III (CaiB/BaiF)"/>
    <property type="match status" value="2"/>
</dbReference>
<dbReference type="Pfam" id="PF02515">
    <property type="entry name" value="CoA_transf_3"/>
    <property type="match status" value="2"/>
</dbReference>
<dbReference type="InterPro" id="IPR003673">
    <property type="entry name" value="CoA-Trfase_fam_III"/>
</dbReference>
<dbReference type="Proteomes" id="UP000185657">
    <property type="component" value="Unassembled WGS sequence"/>
</dbReference>
<dbReference type="Gene3D" id="3.40.50.10540">
    <property type="entry name" value="Crotonobetainyl-coa:carnitine coa-transferase, domain 1"/>
    <property type="match status" value="4"/>
</dbReference>